<dbReference type="OrthoDB" id="5293133at2"/>
<dbReference type="Pfam" id="PF03934">
    <property type="entry name" value="T2SSK"/>
    <property type="match status" value="1"/>
</dbReference>
<keyword evidence="7" id="KW-0653">Protein transport</keyword>
<dbReference type="PANTHER" id="PTHR38831:SF1">
    <property type="entry name" value="TYPE II SECRETION SYSTEM PROTEIN K-RELATED"/>
    <property type="match status" value="1"/>
</dbReference>
<dbReference type="SUPFAM" id="SSF54523">
    <property type="entry name" value="Pili subunits"/>
    <property type="match status" value="1"/>
</dbReference>
<dbReference type="InterPro" id="IPR045584">
    <property type="entry name" value="Pilin-like"/>
</dbReference>
<feature type="domain" description="T2SS protein K first SAM-like" evidence="12">
    <location>
        <begin position="101"/>
        <end position="181"/>
    </location>
</feature>
<keyword evidence="9 10" id="KW-0472">Membrane</keyword>
<dbReference type="GO" id="GO:0009306">
    <property type="term" value="P:protein secretion"/>
    <property type="evidence" value="ECO:0007669"/>
    <property type="project" value="InterPro"/>
</dbReference>
<evidence type="ECO:0000313" key="13">
    <source>
        <dbReference type="EMBL" id="SHM75132.1"/>
    </source>
</evidence>
<dbReference type="PANTHER" id="PTHR38831">
    <property type="entry name" value="TYPE II SECRETION SYSTEM PROTEIN K"/>
    <property type="match status" value="1"/>
</dbReference>
<evidence type="ECO:0000256" key="2">
    <source>
        <dbReference type="ARBA" id="ARBA00007246"/>
    </source>
</evidence>
<keyword evidence="5 10" id="KW-0997">Cell inner membrane</keyword>
<dbReference type="InterPro" id="IPR005628">
    <property type="entry name" value="GspK"/>
</dbReference>
<evidence type="ECO:0000256" key="1">
    <source>
        <dbReference type="ARBA" id="ARBA00004533"/>
    </source>
</evidence>
<dbReference type="EMBL" id="FRCX01000002">
    <property type="protein sequence ID" value="SHM75132.1"/>
    <property type="molecule type" value="Genomic_DNA"/>
</dbReference>
<organism evidence="13 14">
    <name type="scientific">Duganella sacchari</name>
    <dbReference type="NCBI Taxonomy" id="551987"/>
    <lineage>
        <taxon>Bacteria</taxon>
        <taxon>Pseudomonadati</taxon>
        <taxon>Pseudomonadota</taxon>
        <taxon>Betaproteobacteria</taxon>
        <taxon>Burkholderiales</taxon>
        <taxon>Oxalobacteraceae</taxon>
        <taxon>Telluria group</taxon>
        <taxon>Duganella</taxon>
    </lineage>
</organism>
<evidence type="ECO:0000259" key="11">
    <source>
        <dbReference type="Pfam" id="PF03934"/>
    </source>
</evidence>
<evidence type="ECO:0000256" key="5">
    <source>
        <dbReference type="ARBA" id="ARBA00022519"/>
    </source>
</evidence>
<evidence type="ECO:0000256" key="9">
    <source>
        <dbReference type="ARBA" id="ARBA00023136"/>
    </source>
</evidence>
<evidence type="ECO:0000313" key="14">
    <source>
        <dbReference type="Proteomes" id="UP000184339"/>
    </source>
</evidence>
<dbReference type="Gene3D" id="3.30.1300.30">
    <property type="entry name" value="GSPII I/J protein-like"/>
    <property type="match status" value="1"/>
</dbReference>
<dbReference type="Pfam" id="PF21687">
    <property type="entry name" value="T2SSK_1st"/>
    <property type="match status" value="1"/>
</dbReference>
<evidence type="ECO:0000256" key="8">
    <source>
        <dbReference type="ARBA" id="ARBA00022989"/>
    </source>
</evidence>
<sequence length="279" mass="30278">MKGSQRGVAVVTALLLTALSVTLVTGIFWQQQILVRGMEGQRQRLQAQWLARAGLDAARLSLLDDTAHSSVTALDGAWSTPLLEETEQGGRLAQQVADAQGLFNLRNLAGAGGIDLFQVTAFARLLSALRLEAALAYSIAEALAADQKGPVIQQLDDLRGVRGLNDEVLERLRGFVVILPAQTAINVNTAPPEVLTSVVNFSLNDARLLAERRRQAHFKGPSDFAFRLNDKETLEGINYGVTSDYFLVHSTLTQGAAKLQTEALIRRSGAAALVWMRYD</sequence>
<name>A0A1M7LCP6_9BURK</name>
<evidence type="ECO:0000256" key="10">
    <source>
        <dbReference type="PIRNR" id="PIRNR002786"/>
    </source>
</evidence>
<dbReference type="SUPFAM" id="SSF158544">
    <property type="entry name" value="GspK insert domain-like"/>
    <property type="match status" value="1"/>
</dbReference>
<dbReference type="InterPro" id="IPR049179">
    <property type="entry name" value="T2SSK_SAM-like_2nd"/>
</dbReference>
<keyword evidence="4 10" id="KW-1003">Cell membrane</keyword>
<dbReference type="GO" id="GO:0005886">
    <property type="term" value="C:plasma membrane"/>
    <property type="evidence" value="ECO:0007669"/>
    <property type="project" value="UniProtKB-SubCell"/>
</dbReference>
<keyword evidence="8" id="KW-1133">Transmembrane helix</keyword>
<evidence type="ECO:0000256" key="7">
    <source>
        <dbReference type="ARBA" id="ARBA00022927"/>
    </source>
</evidence>
<dbReference type="InterPro" id="IPR049031">
    <property type="entry name" value="T2SSK_SAM-like_1st"/>
</dbReference>
<reference evidence="14" key="1">
    <citation type="submission" date="2016-11" db="EMBL/GenBank/DDBJ databases">
        <authorList>
            <person name="Varghese N."/>
            <person name="Submissions S."/>
        </authorList>
    </citation>
    <scope>NUCLEOTIDE SEQUENCE [LARGE SCALE GENOMIC DNA]</scope>
    <source>
        <strain evidence="14">Sac-22</strain>
    </source>
</reference>
<dbReference type="RefSeq" id="WP_072782289.1">
    <property type="nucleotide sequence ID" value="NZ_FRCX01000002.1"/>
</dbReference>
<proteinExistence type="inferred from homology"/>
<comment type="similarity">
    <text evidence="2 10">Belongs to the GSP K family.</text>
</comment>
<gene>
    <name evidence="13" type="ORF">SAMN05192549_102405</name>
</gene>
<accession>A0A1M7LCP6</accession>
<evidence type="ECO:0000256" key="3">
    <source>
        <dbReference type="ARBA" id="ARBA00022448"/>
    </source>
</evidence>
<keyword evidence="3 10" id="KW-0813">Transport</keyword>
<protein>
    <recommendedName>
        <fullName evidence="10">Type II secretion system protein K</fullName>
    </recommendedName>
</protein>
<evidence type="ECO:0000256" key="4">
    <source>
        <dbReference type="ARBA" id="ARBA00022475"/>
    </source>
</evidence>
<dbReference type="STRING" id="551987.SAMN05192549_102405"/>
<dbReference type="NCBIfam" id="NF037980">
    <property type="entry name" value="T2SS_GspK"/>
    <property type="match status" value="1"/>
</dbReference>
<keyword evidence="6" id="KW-0812">Transmembrane</keyword>
<comment type="subcellular location">
    <subcellularLocation>
        <location evidence="1 10">Cell inner membrane</location>
    </subcellularLocation>
</comment>
<keyword evidence="14" id="KW-1185">Reference proteome</keyword>
<dbReference type="AlphaFoldDB" id="A0A1M7LCP6"/>
<evidence type="ECO:0000256" key="6">
    <source>
        <dbReference type="ARBA" id="ARBA00022692"/>
    </source>
</evidence>
<dbReference type="PIRSF" id="PIRSF002786">
    <property type="entry name" value="XcpX"/>
    <property type="match status" value="1"/>
</dbReference>
<dbReference type="Proteomes" id="UP000184339">
    <property type="component" value="Unassembled WGS sequence"/>
</dbReference>
<dbReference type="InterPro" id="IPR038072">
    <property type="entry name" value="GspK_central_sf"/>
</dbReference>
<feature type="domain" description="T2SS protein K second SAM-like" evidence="11">
    <location>
        <begin position="185"/>
        <end position="225"/>
    </location>
</feature>
<evidence type="ECO:0000259" key="12">
    <source>
        <dbReference type="Pfam" id="PF21687"/>
    </source>
</evidence>